<feature type="compositionally biased region" description="Gly residues" evidence="5">
    <location>
        <begin position="330"/>
        <end position="350"/>
    </location>
</feature>
<evidence type="ECO:0000256" key="3">
    <source>
        <dbReference type="ARBA" id="ARBA00023163"/>
    </source>
</evidence>
<comment type="subcellular location">
    <subcellularLocation>
        <location evidence="1">Nucleus</location>
    </subcellularLocation>
</comment>
<gene>
    <name evidence="6" type="ORF">CALVIDRAFT_537305</name>
</gene>
<feature type="region of interest" description="Disordered" evidence="5">
    <location>
        <begin position="327"/>
        <end position="360"/>
    </location>
</feature>
<dbReference type="GO" id="GO:0005634">
    <property type="term" value="C:nucleus"/>
    <property type="evidence" value="ECO:0007669"/>
    <property type="project" value="UniProtKB-SubCell"/>
</dbReference>
<evidence type="ECO:0000256" key="2">
    <source>
        <dbReference type="ARBA" id="ARBA00023015"/>
    </source>
</evidence>
<evidence type="ECO:0000256" key="1">
    <source>
        <dbReference type="ARBA" id="ARBA00004123"/>
    </source>
</evidence>
<dbReference type="STRING" id="1330018.A0A167LWZ6"/>
<dbReference type="GO" id="GO:0006357">
    <property type="term" value="P:regulation of transcription by RNA polymerase II"/>
    <property type="evidence" value="ECO:0007669"/>
    <property type="project" value="TreeGrafter"/>
</dbReference>
<proteinExistence type="predicted"/>
<dbReference type="GO" id="GO:0003713">
    <property type="term" value="F:transcription coactivator activity"/>
    <property type="evidence" value="ECO:0007669"/>
    <property type="project" value="TreeGrafter"/>
</dbReference>
<dbReference type="Pfam" id="PF12767">
    <property type="entry name" value="SAGA-Tad1"/>
    <property type="match status" value="1"/>
</dbReference>
<sequence length="372" mass="39102">MRQEMDAVLDGLLKGTDALALHNAFLLSILRTASLSPSALAALSLPPPGSSAGKKRKRLYPHQGDYGDEEDGGRSKRMREWVVGMGRQERERLKGLARAGGEEYRPAEVGEERGVRYIPGTAYSAHTLPSTLLATHTRALPAAQILQQRLASIALSRGLPGGVAPECVPLLTAALESHLKSLVSRGLSLTQRGLSFASIRTAALGPAQLVNHPIVTAAAAAAEVKLLPKKEKEKDNAAEQRPLGLQDVRTLLSIAPSELPAKTASTVRLAWNDPLPSEPAPTLPSLAAAQGTTTGSSRRDAAARQLERLLGLRSGVREEILRAVEAKEGFGPGSGSGGAGGAGDGAGGGGVEREARRWEEHDRVGEWIAAVV</sequence>
<evidence type="ECO:0000313" key="7">
    <source>
        <dbReference type="Proteomes" id="UP000076738"/>
    </source>
</evidence>
<keyword evidence="4" id="KW-0539">Nucleus</keyword>
<dbReference type="GO" id="GO:0000124">
    <property type="term" value="C:SAGA complex"/>
    <property type="evidence" value="ECO:0007669"/>
    <property type="project" value="TreeGrafter"/>
</dbReference>
<feature type="region of interest" description="Disordered" evidence="5">
    <location>
        <begin position="272"/>
        <end position="301"/>
    </location>
</feature>
<organism evidence="6 7">
    <name type="scientific">Calocera viscosa (strain TUFC12733)</name>
    <dbReference type="NCBI Taxonomy" id="1330018"/>
    <lineage>
        <taxon>Eukaryota</taxon>
        <taxon>Fungi</taxon>
        <taxon>Dikarya</taxon>
        <taxon>Basidiomycota</taxon>
        <taxon>Agaricomycotina</taxon>
        <taxon>Dacrymycetes</taxon>
        <taxon>Dacrymycetales</taxon>
        <taxon>Dacrymycetaceae</taxon>
        <taxon>Calocera</taxon>
    </lineage>
</organism>
<feature type="compositionally biased region" description="Basic and acidic residues" evidence="5">
    <location>
        <begin position="351"/>
        <end position="360"/>
    </location>
</feature>
<protein>
    <submittedName>
        <fullName evidence="6">Uncharacterized protein</fullName>
    </submittedName>
</protein>
<dbReference type="EMBL" id="KV417285">
    <property type="protein sequence ID" value="KZO96115.1"/>
    <property type="molecule type" value="Genomic_DNA"/>
</dbReference>
<reference evidence="6 7" key="1">
    <citation type="journal article" date="2016" name="Mol. Biol. Evol.">
        <title>Comparative Genomics of Early-Diverging Mushroom-Forming Fungi Provides Insights into the Origins of Lignocellulose Decay Capabilities.</title>
        <authorList>
            <person name="Nagy L.G."/>
            <person name="Riley R."/>
            <person name="Tritt A."/>
            <person name="Adam C."/>
            <person name="Daum C."/>
            <person name="Floudas D."/>
            <person name="Sun H."/>
            <person name="Yadav J.S."/>
            <person name="Pangilinan J."/>
            <person name="Larsson K.H."/>
            <person name="Matsuura K."/>
            <person name="Barry K."/>
            <person name="Labutti K."/>
            <person name="Kuo R."/>
            <person name="Ohm R.A."/>
            <person name="Bhattacharya S.S."/>
            <person name="Shirouzu T."/>
            <person name="Yoshinaga Y."/>
            <person name="Martin F.M."/>
            <person name="Grigoriev I.V."/>
            <person name="Hibbett D.S."/>
        </authorList>
    </citation>
    <scope>NUCLEOTIDE SEQUENCE [LARGE SCALE GENOMIC DNA]</scope>
    <source>
        <strain evidence="6 7">TUFC12733</strain>
    </source>
</reference>
<dbReference type="PANTHER" id="PTHR21277:SF5">
    <property type="entry name" value="TRANSCRIPTIONAL ADAPTER 1"/>
    <property type="match status" value="1"/>
</dbReference>
<name>A0A167LWZ6_CALVF</name>
<accession>A0A167LWZ6</accession>
<keyword evidence="7" id="KW-1185">Reference proteome</keyword>
<keyword evidence="3" id="KW-0804">Transcription</keyword>
<evidence type="ECO:0000256" key="4">
    <source>
        <dbReference type="ARBA" id="ARBA00023242"/>
    </source>
</evidence>
<dbReference type="CDD" id="cd22933">
    <property type="entry name" value="HFD_HFI1"/>
    <property type="match status" value="1"/>
</dbReference>
<dbReference type="AlphaFoldDB" id="A0A167LWZ6"/>
<dbReference type="Proteomes" id="UP000076738">
    <property type="component" value="Unassembled WGS sequence"/>
</dbReference>
<dbReference type="PANTHER" id="PTHR21277">
    <property type="entry name" value="TRANSCRIPTIONAL ADAPTER 1"/>
    <property type="match status" value="1"/>
</dbReference>
<keyword evidence="2" id="KW-0805">Transcription regulation</keyword>
<feature type="region of interest" description="Disordered" evidence="5">
    <location>
        <begin position="45"/>
        <end position="74"/>
    </location>
</feature>
<evidence type="ECO:0000313" key="6">
    <source>
        <dbReference type="EMBL" id="KZO96115.1"/>
    </source>
</evidence>
<evidence type="ECO:0000256" key="5">
    <source>
        <dbReference type="SAM" id="MobiDB-lite"/>
    </source>
</evidence>
<dbReference type="OrthoDB" id="10264870at2759"/>
<dbReference type="InterPro" id="IPR024738">
    <property type="entry name" value="Hfi1/Tada1"/>
</dbReference>